<keyword evidence="1" id="KW-1133">Transmembrane helix</keyword>
<dbReference type="InterPro" id="IPR036938">
    <property type="entry name" value="PAP2/HPO_sf"/>
</dbReference>
<feature type="transmembrane region" description="Helical" evidence="1">
    <location>
        <begin position="89"/>
        <end position="109"/>
    </location>
</feature>
<feature type="transmembrane region" description="Helical" evidence="1">
    <location>
        <begin position="183"/>
        <end position="201"/>
    </location>
</feature>
<dbReference type="RefSeq" id="WP_185060421.1">
    <property type="nucleotide sequence ID" value="NZ_BAABJP010000020.1"/>
</dbReference>
<organism evidence="3 4">
    <name type="scientific">Pseudonocardia eucalypti</name>
    <dbReference type="NCBI Taxonomy" id="648755"/>
    <lineage>
        <taxon>Bacteria</taxon>
        <taxon>Bacillati</taxon>
        <taxon>Actinomycetota</taxon>
        <taxon>Actinomycetes</taxon>
        <taxon>Pseudonocardiales</taxon>
        <taxon>Pseudonocardiaceae</taxon>
        <taxon>Pseudonocardia</taxon>
    </lineage>
</organism>
<feature type="transmembrane region" description="Helical" evidence="1">
    <location>
        <begin position="157"/>
        <end position="177"/>
    </location>
</feature>
<keyword evidence="1" id="KW-0812">Transmembrane</keyword>
<feature type="domain" description="Phosphatidic acid phosphatase type 2/haloperoxidase" evidence="2">
    <location>
        <begin position="120"/>
        <end position="201"/>
    </location>
</feature>
<dbReference type="InterPro" id="IPR000326">
    <property type="entry name" value="PAP2/HPO"/>
</dbReference>
<evidence type="ECO:0000313" key="3">
    <source>
        <dbReference type="EMBL" id="GAA5160057.1"/>
    </source>
</evidence>
<name>A0ABP9QDG5_9PSEU</name>
<keyword evidence="1" id="KW-0472">Membrane</keyword>
<dbReference type="Gene3D" id="1.20.144.10">
    <property type="entry name" value="Phosphatidic acid phosphatase type 2/haloperoxidase"/>
    <property type="match status" value="1"/>
</dbReference>
<reference evidence="4" key="1">
    <citation type="journal article" date="2019" name="Int. J. Syst. Evol. Microbiol.">
        <title>The Global Catalogue of Microorganisms (GCM) 10K type strain sequencing project: providing services to taxonomists for standard genome sequencing and annotation.</title>
        <authorList>
            <consortium name="The Broad Institute Genomics Platform"/>
            <consortium name="The Broad Institute Genome Sequencing Center for Infectious Disease"/>
            <person name="Wu L."/>
            <person name="Ma J."/>
        </authorList>
    </citation>
    <scope>NUCLEOTIDE SEQUENCE [LARGE SCALE GENOMIC DNA]</scope>
    <source>
        <strain evidence="4">JCM 18303</strain>
    </source>
</reference>
<keyword evidence="4" id="KW-1185">Reference proteome</keyword>
<evidence type="ECO:0000313" key="4">
    <source>
        <dbReference type="Proteomes" id="UP001428817"/>
    </source>
</evidence>
<comment type="caution">
    <text evidence="3">The sequence shown here is derived from an EMBL/GenBank/DDBJ whole genome shotgun (WGS) entry which is preliminary data.</text>
</comment>
<dbReference type="SUPFAM" id="SSF48317">
    <property type="entry name" value="Acid phosphatase/Vanadium-dependent haloperoxidase"/>
    <property type="match status" value="1"/>
</dbReference>
<feature type="transmembrane region" description="Helical" evidence="1">
    <location>
        <begin position="129"/>
        <end position="150"/>
    </location>
</feature>
<dbReference type="Proteomes" id="UP001428817">
    <property type="component" value="Unassembled WGS sequence"/>
</dbReference>
<dbReference type="Pfam" id="PF01569">
    <property type="entry name" value="PAP2"/>
    <property type="match status" value="1"/>
</dbReference>
<proteinExistence type="predicted"/>
<protein>
    <submittedName>
        <fullName evidence="3">Phosphatase PAP2 family protein</fullName>
    </submittedName>
</protein>
<gene>
    <name evidence="3" type="ORF">GCM10023321_42070</name>
</gene>
<accession>A0ABP9QDG5</accession>
<dbReference type="EMBL" id="BAABJP010000020">
    <property type="protein sequence ID" value="GAA5160057.1"/>
    <property type="molecule type" value="Genomic_DNA"/>
</dbReference>
<sequence>MSGELLPAGWRVPIGVVVTLSGAAVLALSWRYAGADTAGRFDSAVIEPLVVHGWQRHLTWLVADLGSPPALLLGMVALVVAARRTGRRAALWLAVAGPLLAVALTEFVLKPLVGRTYDGGLSLPSGRATCITSIAWVLVLAFVAVGLPAAGWLRAALVALAVGVVAAVSLAVVALRVHYPTDALAGMLVATAVVGAVALLLDRSARFRVSGARRTGRALGERVPR</sequence>
<feature type="transmembrane region" description="Helical" evidence="1">
    <location>
        <begin position="58"/>
        <end position="82"/>
    </location>
</feature>
<evidence type="ECO:0000256" key="1">
    <source>
        <dbReference type="SAM" id="Phobius"/>
    </source>
</evidence>
<evidence type="ECO:0000259" key="2">
    <source>
        <dbReference type="Pfam" id="PF01569"/>
    </source>
</evidence>
<feature type="transmembrane region" description="Helical" evidence="1">
    <location>
        <begin position="12"/>
        <end position="33"/>
    </location>
</feature>